<reference evidence="3" key="1">
    <citation type="submission" date="2020-05" db="EMBL/GenBank/DDBJ databases">
        <title>Mycena genomes resolve the evolution of fungal bioluminescence.</title>
        <authorList>
            <person name="Tsai I.J."/>
        </authorList>
    </citation>
    <scope>NUCLEOTIDE SEQUENCE</scope>
    <source>
        <strain evidence="3">171206Taipei</strain>
    </source>
</reference>
<keyword evidence="4" id="KW-1185">Reference proteome</keyword>
<feature type="domain" description="Transcription factor IIIC 90kDa subunit N-terminal" evidence="1">
    <location>
        <begin position="28"/>
        <end position="442"/>
    </location>
</feature>
<dbReference type="PANTHER" id="PTHR15496">
    <property type="entry name" value="GENERAL TRANSCRIPTION FACTOR 3C POLYPEPTIDE 4 FAMILY"/>
    <property type="match status" value="1"/>
</dbReference>
<evidence type="ECO:0000259" key="1">
    <source>
        <dbReference type="Pfam" id="PF12657"/>
    </source>
</evidence>
<dbReference type="GO" id="GO:0000127">
    <property type="term" value="C:transcription factor TFIIIC complex"/>
    <property type="evidence" value="ECO:0007669"/>
    <property type="project" value="InterPro"/>
</dbReference>
<evidence type="ECO:0000313" key="4">
    <source>
        <dbReference type="Proteomes" id="UP000636479"/>
    </source>
</evidence>
<accession>A0A8H6SRI5</accession>
<dbReference type="Pfam" id="PF12660">
    <property type="entry name" value="zf-TFIIIC"/>
    <property type="match status" value="1"/>
</dbReference>
<dbReference type="InterPro" id="IPR024761">
    <property type="entry name" value="TFIIIC_delta_N"/>
</dbReference>
<gene>
    <name evidence="3" type="ORF">MIND_00617900</name>
</gene>
<dbReference type="GeneID" id="59345445"/>
<dbReference type="Proteomes" id="UP000636479">
    <property type="component" value="Unassembled WGS sequence"/>
</dbReference>
<dbReference type="AlphaFoldDB" id="A0A8H6SRI5"/>
<evidence type="ECO:0000313" key="3">
    <source>
        <dbReference type="EMBL" id="KAF7303878.1"/>
    </source>
</evidence>
<dbReference type="RefSeq" id="XP_037220850.1">
    <property type="nucleotide sequence ID" value="XM_037362929.1"/>
</dbReference>
<comment type="caution">
    <text evidence="3">The sequence shown here is derived from an EMBL/GenBank/DDBJ whole genome shotgun (WGS) entry which is preliminary data.</text>
</comment>
<feature type="domain" description="Transcription factor IIIC putative zinc-finger" evidence="2">
    <location>
        <begin position="678"/>
        <end position="768"/>
    </location>
</feature>
<proteinExistence type="predicted"/>
<dbReference type="PANTHER" id="PTHR15496:SF2">
    <property type="entry name" value="GENERAL TRANSCRIPTION FACTOR 3C POLYPEPTIDE 4"/>
    <property type="match status" value="1"/>
</dbReference>
<dbReference type="InterPro" id="IPR024764">
    <property type="entry name" value="TFIIIC_Znf"/>
</dbReference>
<dbReference type="GO" id="GO:0004402">
    <property type="term" value="F:histone acetyltransferase activity"/>
    <property type="evidence" value="ECO:0007669"/>
    <property type="project" value="InterPro"/>
</dbReference>
<dbReference type="OrthoDB" id="421374at2759"/>
<dbReference type="GO" id="GO:0006384">
    <property type="term" value="P:transcription initiation at RNA polymerase III promoter"/>
    <property type="evidence" value="ECO:0007669"/>
    <property type="project" value="InterPro"/>
</dbReference>
<sequence>MAHPPIYTALNAPVVASVPSTSSLQCTADGQILFLTKTSLYIMTPNHGLNFDLVPPIQAQPRKMKKTPSEIEEEVEPIGWFRTLVQFDRPVNYVWPEQSQNWNAMAMGTLDIALWAVASSPSGLSPNATCIVAALTSSMDLSLWTSQRNALNGEWSKIFDVTPFLLDYFSDESSSVRALRAQITSIHWSLQCDFGIRPATLDGSLLVAGNRAGMLLVFSAVVVSQQWIIRVAISQWRTIEQGRCHASVAFSADDGTVGCVNIEQVLEDAPSATTFGLSFTVRLEILDDEPREVARRDIRPARGLQWIELSKTESVLAFTKPGIIGLWRGASSFWSGLKQFTLRQTPRLSCGTSIFSNAIGLIYVPKKDALLVALADGSIHGLHAISRQPTWDFAQSPALMSDTLSRVARTTFVRVEPPSTVDVEVVARVSGMASYDGGATMVWLHEAVRPADYSYKHDARHTNLFVVAKLWSWNEEDDGNTAVVQNLVEVLQGSRAACGITPAHILRPVFLALSPRRINDENGLHAQILSVLPWPDSEDETHAIKLVPWTGASGSEMRREFRDSMTAYLFGLDDFLKLRSRLGVADFLWKHLKTEQKRDDVGVVATALVLRLSHGFVRTIIRHLVAAIGCLEASDAPFVFRMVMHTLLADVPVGLKEEGTLLARAMTATLPNTESNVTNGLTEFCPACRVEIPFTQVGVAICSRRHHWDRCSITTFILSSTRVRACVGCGRKAFLSSDDNGLPPSARGWAITALLEAIQRCLFCGNTFASAL</sequence>
<protein>
    <recommendedName>
        <fullName evidence="5">Transcription factor IIIC 90kDa subunit N-terminal domain-containing protein</fullName>
    </recommendedName>
</protein>
<dbReference type="Pfam" id="PF12657">
    <property type="entry name" value="TFIIIC_delta"/>
    <property type="match status" value="1"/>
</dbReference>
<evidence type="ECO:0000259" key="2">
    <source>
        <dbReference type="Pfam" id="PF12660"/>
    </source>
</evidence>
<dbReference type="EMBL" id="JACAZF010000005">
    <property type="protein sequence ID" value="KAF7303878.1"/>
    <property type="molecule type" value="Genomic_DNA"/>
</dbReference>
<name>A0A8H6SRI5_9AGAR</name>
<organism evidence="3 4">
    <name type="scientific">Mycena indigotica</name>
    <dbReference type="NCBI Taxonomy" id="2126181"/>
    <lineage>
        <taxon>Eukaryota</taxon>
        <taxon>Fungi</taxon>
        <taxon>Dikarya</taxon>
        <taxon>Basidiomycota</taxon>
        <taxon>Agaricomycotina</taxon>
        <taxon>Agaricomycetes</taxon>
        <taxon>Agaricomycetidae</taxon>
        <taxon>Agaricales</taxon>
        <taxon>Marasmiineae</taxon>
        <taxon>Mycenaceae</taxon>
        <taxon>Mycena</taxon>
    </lineage>
</organism>
<evidence type="ECO:0008006" key="5">
    <source>
        <dbReference type="Google" id="ProtNLM"/>
    </source>
</evidence>
<dbReference type="InterPro" id="IPR044230">
    <property type="entry name" value="GTF3C4"/>
</dbReference>